<accession>A0ABW2M176</accession>
<dbReference type="Proteomes" id="UP001596550">
    <property type="component" value="Unassembled WGS sequence"/>
</dbReference>
<organism evidence="1 2">
    <name type="scientific">Chryseobacterium zhengzhouense</name>
    <dbReference type="NCBI Taxonomy" id="1636086"/>
    <lineage>
        <taxon>Bacteria</taxon>
        <taxon>Pseudomonadati</taxon>
        <taxon>Bacteroidota</taxon>
        <taxon>Flavobacteriia</taxon>
        <taxon>Flavobacteriales</taxon>
        <taxon>Weeksellaceae</taxon>
        <taxon>Chryseobacterium group</taxon>
        <taxon>Chryseobacterium</taxon>
    </lineage>
</organism>
<keyword evidence="2" id="KW-1185">Reference proteome</keyword>
<dbReference type="RefSeq" id="WP_378178128.1">
    <property type="nucleotide sequence ID" value="NZ_JBHTCR010000004.1"/>
</dbReference>
<comment type="caution">
    <text evidence="1">The sequence shown here is derived from an EMBL/GenBank/DDBJ whole genome shotgun (WGS) entry which is preliminary data.</text>
</comment>
<evidence type="ECO:0000313" key="1">
    <source>
        <dbReference type="EMBL" id="MFC7347145.1"/>
    </source>
</evidence>
<reference evidence="2" key="1">
    <citation type="journal article" date="2019" name="Int. J. Syst. Evol. Microbiol.">
        <title>The Global Catalogue of Microorganisms (GCM) 10K type strain sequencing project: providing services to taxonomists for standard genome sequencing and annotation.</title>
        <authorList>
            <consortium name="The Broad Institute Genomics Platform"/>
            <consortium name="The Broad Institute Genome Sequencing Center for Infectious Disease"/>
            <person name="Wu L."/>
            <person name="Ma J."/>
        </authorList>
    </citation>
    <scope>NUCLEOTIDE SEQUENCE [LARGE SCALE GENOMIC DNA]</scope>
    <source>
        <strain evidence="2">CCUG 54781</strain>
    </source>
</reference>
<proteinExistence type="predicted"/>
<dbReference type="EMBL" id="JBHTCR010000004">
    <property type="protein sequence ID" value="MFC7347145.1"/>
    <property type="molecule type" value="Genomic_DNA"/>
</dbReference>
<name>A0ABW2M176_9FLAO</name>
<sequence length="58" mass="6032">MSLQPGLSGALFVATGGSGKKAGAKDGKSCPNTYREIALNKTQQPTKKTSEIIIIPEV</sequence>
<protein>
    <submittedName>
        <fullName evidence="1">Uncharacterized protein</fullName>
    </submittedName>
</protein>
<evidence type="ECO:0000313" key="2">
    <source>
        <dbReference type="Proteomes" id="UP001596550"/>
    </source>
</evidence>
<gene>
    <name evidence="1" type="ORF">ACFQO9_10495</name>
</gene>